<dbReference type="Proteomes" id="UP000471364">
    <property type="component" value="Unassembled WGS sequence"/>
</dbReference>
<name>A0ABQ6UIY3_9ACTN</name>
<protein>
    <submittedName>
        <fullName evidence="1">Uncharacterized protein</fullName>
    </submittedName>
</protein>
<comment type="caution">
    <text evidence="1">The sequence shown here is derived from an EMBL/GenBank/DDBJ whole genome shotgun (WGS) entry which is preliminary data.</text>
</comment>
<proteinExistence type="predicted"/>
<reference evidence="1 2" key="1">
    <citation type="submission" date="2019-09" db="EMBL/GenBank/DDBJ databases">
        <title>High taxonomic diversity of Micromonospora strains isolated from Medicago sativa nodules in different geographical locations.</title>
        <authorList>
            <person name="Martinez-Hidalgo P."/>
            <person name="Flores-Felix J.D."/>
            <person name="Velazquez E."/>
            <person name="Brau L."/>
            <person name="Trujillo M.E."/>
            <person name="Martinez-Molina E."/>
        </authorList>
    </citation>
    <scope>NUCLEOTIDE SEQUENCE [LARGE SCALE GENOMIC DNA]</scope>
    <source>
        <strain evidence="1 2">ALFB5</strain>
    </source>
</reference>
<gene>
    <name evidence="1" type="ORF">F6X54_10305</name>
</gene>
<evidence type="ECO:0000313" key="2">
    <source>
        <dbReference type="Proteomes" id="UP000471364"/>
    </source>
</evidence>
<feature type="non-terminal residue" evidence="1">
    <location>
        <position position="186"/>
    </location>
</feature>
<keyword evidence="2" id="KW-1185">Reference proteome</keyword>
<evidence type="ECO:0000313" key="1">
    <source>
        <dbReference type="EMBL" id="KAB1116862.1"/>
    </source>
</evidence>
<sequence length="186" mass="20989">MRDVVRWYADDDSGAELSQRYPPLILHPNLRRDFWPSGWLHDKNLFRAYHSTDWLRAQAHLRTSRRSEDAALMDGLATLSTWHNPDPLQRGLTARVLADTANLTAHSDTLDRAGRSGIGIATISADGHERHLIILHPSTGAVLAYEHAHLTPAGWRARSYLLLLTRTHSPHRWWEQPPTSGAASEC</sequence>
<organism evidence="1 2">
    <name type="scientific">Micromonospora aurantiaca</name>
    <name type="common">nom. illeg.</name>
    <dbReference type="NCBI Taxonomy" id="47850"/>
    <lineage>
        <taxon>Bacteria</taxon>
        <taxon>Bacillati</taxon>
        <taxon>Actinomycetota</taxon>
        <taxon>Actinomycetes</taxon>
        <taxon>Micromonosporales</taxon>
        <taxon>Micromonosporaceae</taxon>
        <taxon>Micromonospora</taxon>
    </lineage>
</organism>
<dbReference type="EMBL" id="WAAR01000034">
    <property type="protein sequence ID" value="KAB1116862.1"/>
    <property type="molecule type" value="Genomic_DNA"/>
</dbReference>
<accession>A0ABQ6UIY3</accession>